<name>A0A1A0H9I0_9ASCO</name>
<evidence type="ECO:0000313" key="11">
    <source>
        <dbReference type="EMBL" id="OBA20533.1"/>
    </source>
</evidence>
<dbReference type="PANTHER" id="PTHR12196:SF2">
    <property type="entry name" value="DIPHTHINE--AMMONIA LIGASE"/>
    <property type="match status" value="1"/>
</dbReference>
<dbReference type="FunFam" id="3.90.1490.10:FF:000001">
    <property type="entry name" value="Diphthine--ammonia ligase"/>
    <property type="match status" value="1"/>
</dbReference>
<dbReference type="NCBIfam" id="TIGR00290">
    <property type="entry name" value="MJ0570_dom"/>
    <property type="match status" value="1"/>
</dbReference>
<keyword evidence="6" id="KW-0067">ATP-binding</keyword>
<dbReference type="STRING" id="869754.A0A1A0H9I0"/>
<dbReference type="CDD" id="cd06156">
    <property type="entry name" value="eu_AANH_C_2"/>
    <property type="match status" value="1"/>
</dbReference>
<evidence type="ECO:0000256" key="4">
    <source>
        <dbReference type="ARBA" id="ARBA00022598"/>
    </source>
</evidence>
<comment type="caution">
    <text evidence="11">The sequence shown here is derived from an EMBL/GenBank/DDBJ whole genome shotgun (WGS) entry which is preliminary data.</text>
</comment>
<comment type="pathway">
    <text evidence="1">Protein modification; peptidyl-diphthamide biosynthesis.</text>
</comment>
<dbReference type="AlphaFoldDB" id="A0A1A0H9I0"/>
<dbReference type="GO" id="GO:0005524">
    <property type="term" value="F:ATP binding"/>
    <property type="evidence" value="ECO:0007669"/>
    <property type="project" value="UniProtKB-KW"/>
</dbReference>
<dbReference type="InterPro" id="IPR014729">
    <property type="entry name" value="Rossmann-like_a/b/a_fold"/>
</dbReference>
<dbReference type="SUPFAM" id="SSF55298">
    <property type="entry name" value="YjgF-like"/>
    <property type="match status" value="2"/>
</dbReference>
<evidence type="ECO:0000259" key="10">
    <source>
        <dbReference type="Pfam" id="PF01902"/>
    </source>
</evidence>
<dbReference type="FunFam" id="3.40.50.620:FF:000145">
    <property type="entry name" value="ATP-binding domain containing protein"/>
    <property type="match status" value="1"/>
</dbReference>
<evidence type="ECO:0000256" key="6">
    <source>
        <dbReference type="ARBA" id="ARBA00022840"/>
    </source>
</evidence>
<evidence type="ECO:0000256" key="7">
    <source>
        <dbReference type="ARBA" id="ARBA00029814"/>
    </source>
</evidence>
<dbReference type="Pfam" id="PF01042">
    <property type="entry name" value="Ribonuc_L-PSP"/>
    <property type="match status" value="1"/>
</dbReference>
<dbReference type="RefSeq" id="XP_018711055.1">
    <property type="nucleotide sequence ID" value="XM_018856066.1"/>
</dbReference>
<organism evidence="11 12">
    <name type="scientific">Metschnikowia bicuspidata var. bicuspidata NRRL YB-4993</name>
    <dbReference type="NCBI Taxonomy" id="869754"/>
    <lineage>
        <taxon>Eukaryota</taxon>
        <taxon>Fungi</taxon>
        <taxon>Dikarya</taxon>
        <taxon>Ascomycota</taxon>
        <taxon>Saccharomycotina</taxon>
        <taxon>Pichiomycetes</taxon>
        <taxon>Metschnikowiaceae</taxon>
        <taxon>Metschnikowia</taxon>
    </lineage>
</organism>
<evidence type="ECO:0000256" key="1">
    <source>
        <dbReference type="ARBA" id="ARBA00005156"/>
    </source>
</evidence>
<dbReference type="Gene3D" id="3.40.50.620">
    <property type="entry name" value="HUPs"/>
    <property type="match status" value="1"/>
</dbReference>
<dbReference type="SUPFAM" id="SSF52402">
    <property type="entry name" value="Adenine nucleotide alpha hydrolases-like"/>
    <property type="match status" value="1"/>
</dbReference>
<gene>
    <name evidence="11" type="ORF">METBIDRAFT_32522</name>
</gene>
<dbReference type="Gene3D" id="3.30.1330.40">
    <property type="entry name" value="RutC-like"/>
    <property type="match status" value="2"/>
</dbReference>
<comment type="catalytic activity">
    <reaction evidence="9">
        <text>diphthine-[translation elongation factor 2] + NH4(+) + ATP = diphthamide-[translation elongation factor 2] + AMP + diphosphate + H(+)</text>
        <dbReference type="Rhea" id="RHEA:19753"/>
        <dbReference type="Rhea" id="RHEA-COMP:10172"/>
        <dbReference type="Rhea" id="RHEA-COMP:10174"/>
        <dbReference type="ChEBI" id="CHEBI:15378"/>
        <dbReference type="ChEBI" id="CHEBI:16692"/>
        <dbReference type="ChEBI" id="CHEBI:28938"/>
        <dbReference type="ChEBI" id="CHEBI:30616"/>
        <dbReference type="ChEBI" id="CHEBI:33019"/>
        <dbReference type="ChEBI" id="CHEBI:82696"/>
        <dbReference type="ChEBI" id="CHEBI:456215"/>
        <dbReference type="EC" id="6.3.1.14"/>
    </reaction>
</comment>
<accession>A0A1A0H9I0</accession>
<dbReference type="InterPro" id="IPR002761">
    <property type="entry name" value="Diphthami_syn_dom"/>
</dbReference>
<dbReference type="GO" id="GO:0017183">
    <property type="term" value="P:protein histidyl modification to diphthamide"/>
    <property type="evidence" value="ECO:0007669"/>
    <property type="project" value="TreeGrafter"/>
</dbReference>
<keyword evidence="12" id="KW-1185">Reference proteome</keyword>
<dbReference type="CDD" id="cd01994">
    <property type="entry name" value="AANH_PF0828-like"/>
    <property type="match status" value="1"/>
</dbReference>
<dbReference type="InterPro" id="IPR035959">
    <property type="entry name" value="RutC-like_sf"/>
</dbReference>
<evidence type="ECO:0000256" key="2">
    <source>
        <dbReference type="ARBA" id="ARBA00012089"/>
    </source>
</evidence>
<evidence type="ECO:0000256" key="3">
    <source>
        <dbReference type="ARBA" id="ARBA00018426"/>
    </source>
</evidence>
<sequence length="642" mass="72478">MKFVALISGGKDSFYNIMQCMNNGHTLLALANLHPSDSSVNELDSFMFQTVGHDIIEYYRQCIDGEVPLYRRAISGSSSNVSLEYEVTSNDETEDLYELLKDIKRQHPDIEGVSCGAILSHYQRTRVENVCDRLKLTCLAYLWQSDQSELMLEMCQLGLEAILIKVAAIGLTEKHLGKLLLEMLPILIKLNAMYDVHICGEGGEFESLVLDTPFFVKKLRVKHLKIILHSLDASYLSLEVEVVEKEKNDQTASLSCPSLFLENFEALGSGLSEMPNYVANSSNHQGAHFNIRKSRCHTRQTLYLGNLTSTLPSIEEQTGEILTHIKKYLFKDDCLLSRIQHMTVLVRNMADFSKINAVYETFFRGIFLPPSRVCVETTLPAPYLLQISCMVMQEPSVKSGIHIRSRSYWAPQNIGPYSQAIVGTRETFKIATLSGQIPLIPCDMVINHSMQSSMQSIISLQHLYKVKALINVGKIANIICYITEEIPPALVAEIWKRYISEIEISQCFLDHLLILQVTALPRGAIVEWGGLTFERTFDMYAEDSDDELTSVSNTRENITGRFDVVSVPLGDELFTKFTGQDINDLREFLSDPLVKNTFVNVFSDLDTIHRLSNLGFDAEWTPVVTVFDNNGLRCNYGVIWIS</sequence>
<protein>
    <recommendedName>
        <fullName evidence="3">Diphthine--ammonia ligase</fullName>
        <ecNumber evidence="2">6.3.1.14</ecNumber>
    </recommendedName>
    <alternativeName>
        <fullName evidence="7">Diphthamide synthase</fullName>
    </alternativeName>
    <alternativeName>
        <fullName evidence="8">Diphthamide synthetase</fullName>
    </alternativeName>
</protein>
<dbReference type="Pfam" id="PF01902">
    <property type="entry name" value="Diphthami_syn_2"/>
    <property type="match status" value="1"/>
</dbReference>
<dbReference type="GeneID" id="30029042"/>
<dbReference type="InterPro" id="IPR006175">
    <property type="entry name" value="YjgF/YER057c/UK114"/>
</dbReference>
<dbReference type="Proteomes" id="UP000092555">
    <property type="component" value="Unassembled WGS sequence"/>
</dbReference>
<dbReference type="PANTHER" id="PTHR12196">
    <property type="entry name" value="DOMAIN OF UNKNOWN FUNCTION 71 DUF71 -CONTAINING PROTEIN"/>
    <property type="match status" value="1"/>
</dbReference>
<proteinExistence type="predicted"/>
<feature type="domain" description="Diphthamide synthase" evidence="10">
    <location>
        <begin position="1"/>
        <end position="229"/>
    </location>
</feature>
<dbReference type="InterPro" id="IPR030662">
    <property type="entry name" value="DPH6/MJ0570"/>
</dbReference>
<dbReference type="EC" id="6.3.1.14" evidence="2"/>
<keyword evidence="5" id="KW-0547">Nucleotide-binding</keyword>
<evidence type="ECO:0000256" key="9">
    <source>
        <dbReference type="ARBA" id="ARBA00048108"/>
    </source>
</evidence>
<keyword evidence="4" id="KW-0436">Ligase</keyword>
<evidence type="ECO:0000256" key="8">
    <source>
        <dbReference type="ARBA" id="ARBA00031552"/>
    </source>
</evidence>
<reference evidence="11 12" key="1">
    <citation type="submission" date="2016-05" db="EMBL/GenBank/DDBJ databases">
        <title>Comparative genomics of biotechnologically important yeasts.</title>
        <authorList>
            <consortium name="DOE Joint Genome Institute"/>
            <person name="Riley R."/>
            <person name="Haridas S."/>
            <person name="Wolfe K.H."/>
            <person name="Lopes M.R."/>
            <person name="Hittinger C.T."/>
            <person name="Goker M."/>
            <person name="Salamov A."/>
            <person name="Wisecaver J."/>
            <person name="Long T.M."/>
            <person name="Aerts A.L."/>
            <person name="Barry K."/>
            <person name="Choi C."/>
            <person name="Clum A."/>
            <person name="Coughlan A.Y."/>
            <person name="Deshpande S."/>
            <person name="Douglass A.P."/>
            <person name="Hanson S.J."/>
            <person name="Klenk H.-P."/>
            <person name="LaButti K."/>
            <person name="Lapidus A."/>
            <person name="Lindquist E."/>
            <person name="Lipzen A."/>
            <person name="Meier-kolthoff J.P."/>
            <person name="Ohm R.A."/>
            <person name="Otillar R.P."/>
            <person name="Pangilinan J."/>
            <person name="Peng Y."/>
            <person name="Rokas A."/>
            <person name="Rosa C.A."/>
            <person name="Scheuner C."/>
            <person name="Sibirny A.A."/>
            <person name="Slot J.C."/>
            <person name="Stielow J.B."/>
            <person name="Sun H."/>
            <person name="Kurtzman C.P."/>
            <person name="Blackwell M."/>
            <person name="Grigoriev I.V."/>
            <person name="Jeffries T.W."/>
        </authorList>
    </citation>
    <scope>NUCLEOTIDE SEQUENCE [LARGE SCALE GENOMIC DNA]</scope>
    <source>
        <strain evidence="11 12">NRRL YB-4993</strain>
    </source>
</reference>
<dbReference type="CDD" id="cd06155">
    <property type="entry name" value="eu_AANH_C_1"/>
    <property type="match status" value="1"/>
</dbReference>
<evidence type="ECO:0000313" key="12">
    <source>
        <dbReference type="Proteomes" id="UP000092555"/>
    </source>
</evidence>
<dbReference type="OrthoDB" id="686384at2759"/>
<evidence type="ECO:0000256" key="5">
    <source>
        <dbReference type="ARBA" id="ARBA00022741"/>
    </source>
</evidence>
<dbReference type="EMBL" id="LXTC01000004">
    <property type="protein sequence ID" value="OBA20533.1"/>
    <property type="molecule type" value="Genomic_DNA"/>
</dbReference>
<dbReference type="GO" id="GO:0017178">
    <property type="term" value="F:diphthine-ammonia ligase activity"/>
    <property type="evidence" value="ECO:0007669"/>
    <property type="project" value="UniProtKB-EC"/>
</dbReference>
<dbReference type="Gene3D" id="3.90.1490.10">
    <property type="entry name" value="putative n-type atp pyrophosphatase, domain 2"/>
    <property type="match status" value="1"/>
</dbReference>